<dbReference type="GO" id="GO:0016787">
    <property type="term" value="F:hydrolase activity"/>
    <property type="evidence" value="ECO:0007669"/>
    <property type="project" value="UniProtKB-UniRule"/>
</dbReference>
<name>A0A9D1LNF0_9FIRM</name>
<evidence type="ECO:0000313" key="4">
    <source>
        <dbReference type="EMBL" id="HIU45071.1"/>
    </source>
</evidence>
<dbReference type="Pfam" id="PF12850">
    <property type="entry name" value="Metallophos_2"/>
    <property type="match status" value="1"/>
</dbReference>
<keyword evidence="2" id="KW-0479">Metal-binding</keyword>
<dbReference type="EMBL" id="DVMV01000014">
    <property type="protein sequence ID" value="HIU45071.1"/>
    <property type="molecule type" value="Genomic_DNA"/>
</dbReference>
<dbReference type="InterPro" id="IPR029052">
    <property type="entry name" value="Metallo-depent_PP-like"/>
</dbReference>
<reference evidence="4" key="1">
    <citation type="submission" date="2020-10" db="EMBL/GenBank/DDBJ databases">
        <authorList>
            <person name="Gilroy R."/>
        </authorList>
    </citation>
    <scope>NUCLEOTIDE SEQUENCE</scope>
    <source>
        <strain evidence="4">ChiGjej1B1-22543</strain>
    </source>
</reference>
<dbReference type="NCBIfam" id="TIGR00040">
    <property type="entry name" value="yfcE"/>
    <property type="match status" value="1"/>
</dbReference>
<dbReference type="InterPro" id="IPR000979">
    <property type="entry name" value="Phosphodiesterase_MJ0936/Vps29"/>
</dbReference>
<accession>A0A9D1LNF0</accession>
<comment type="cofactor">
    <cofactor evidence="2">
        <name>a divalent metal cation</name>
        <dbReference type="ChEBI" id="CHEBI:60240"/>
    </cofactor>
</comment>
<dbReference type="EC" id="3.1.4.-" evidence="2"/>
<evidence type="ECO:0000259" key="3">
    <source>
        <dbReference type="Pfam" id="PF12850"/>
    </source>
</evidence>
<sequence length="168" mass="18277">MVMLFLVFSDLHGSLSGLDRLKRAIEAFSPDALIDLGDSFRGAFDSDSSSVAEFLSSSSAPTIFIKGNCDFDSDGYRVGALLQEGLDITLFGKAFHLSHKPPTKLGYQGYLFGHTHRKSLYADGGAVFCNPGSIALPRDGKESFALMDESGIRLLDATDLQELERLDF</sequence>
<dbReference type="AlphaFoldDB" id="A0A9D1LNF0"/>
<protein>
    <recommendedName>
        <fullName evidence="2">Phosphoesterase</fullName>
        <ecNumber evidence="2">3.1.4.-</ecNumber>
    </recommendedName>
</protein>
<reference evidence="4" key="2">
    <citation type="journal article" date="2021" name="PeerJ">
        <title>Extensive microbial diversity within the chicken gut microbiome revealed by metagenomics and culture.</title>
        <authorList>
            <person name="Gilroy R."/>
            <person name="Ravi A."/>
            <person name="Getino M."/>
            <person name="Pursley I."/>
            <person name="Horton D.L."/>
            <person name="Alikhan N.F."/>
            <person name="Baker D."/>
            <person name="Gharbi K."/>
            <person name="Hall N."/>
            <person name="Watson M."/>
            <person name="Adriaenssens E.M."/>
            <person name="Foster-Nyarko E."/>
            <person name="Jarju S."/>
            <person name="Secka A."/>
            <person name="Antonio M."/>
            <person name="Oren A."/>
            <person name="Chaudhuri R.R."/>
            <person name="La Ragione R."/>
            <person name="Hildebrand F."/>
            <person name="Pallen M.J."/>
        </authorList>
    </citation>
    <scope>NUCLEOTIDE SEQUENCE</scope>
    <source>
        <strain evidence="4">ChiGjej1B1-22543</strain>
    </source>
</reference>
<dbReference type="Proteomes" id="UP000824070">
    <property type="component" value="Unassembled WGS sequence"/>
</dbReference>
<organism evidence="4 5">
    <name type="scientific">Candidatus Alloenteromonas pullicola</name>
    <dbReference type="NCBI Taxonomy" id="2840784"/>
    <lineage>
        <taxon>Bacteria</taxon>
        <taxon>Bacillati</taxon>
        <taxon>Bacillota</taxon>
        <taxon>Bacillota incertae sedis</taxon>
        <taxon>Candidatus Alloenteromonas</taxon>
    </lineage>
</organism>
<dbReference type="SUPFAM" id="SSF56300">
    <property type="entry name" value="Metallo-dependent phosphatases"/>
    <property type="match status" value="1"/>
</dbReference>
<proteinExistence type="inferred from homology"/>
<evidence type="ECO:0000256" key="2">
    <source>
        <dbReference type="RuleBase" id="RU362039"/>
    </source>
</evidence>
<comment type="caution">
    <text evidence="4">The sequence shown here is derived from an EMBL/GenBank/DDBJ whole genome shotgun (WGS) entry which is preliminary data.</text>
</comment>
<evidence type="ECO:0000256" key="1">
    <source>
        <dbReference type="ARBA" id="ARBA00008950"/>
    </source>
</evidence>
<comment type="similarity">
    <text evidence="1 2">Belongs to the metallophosphoesterase superfamily. YfcE family.</text>
</comment>
<dbReference type="Gene3D" id="3.60.21.10">
    <property type="match status" value="1"/>
</dbReference>
<evidence type="ECO:0000313" key="5">
    <source>
        <dbReference type="Proteomes" id="UP000824070"/>
    </source>
</evidence>
<feature type="domain" description="Calcineurin-like phosphoesterase" evidence="3">
    <location>
        <begin position="3"/>
        <end position="149"/>
    </location>
</feature>
<dbReference type="InterPro" id="IPR024654">
    <property type="entry name" value="Calcineurin-like_PHP_lpxH"/>
</dbReference>
<gene>
    <name evidence="4" type="ORF">IAC52_02100</name>
</gene>
<dbReference type="GO" id="GO:0046872">
    <property type="term" value="F:metal ion binding"/>
    <property type="evidence" value="ECO:0007669"/>
    <property type="project" value="UniProtKB-KW"/>
</dbReference>